<dbReference type="AlphaFoldDB" id="A0A9W4TAA7"/>
<reference evidence="1" key="1">
    <citation type="submission" date="2022-08" db="EMBL/GenBank/DDBJ databases">
        <authorList>
            <person name="Kallberg Y."/>
            <person name="Tangrot J."/>
            <person name="Rosling A."/>
        </authorList>
    </citation>
    <scope>NUCLEOTIDE SEQUENCE</scope>
    <source>
        <strain evidence="1">Wild A</strain>
    </source>
</reference>
<name>A0A9W4TAA7_9GLOM</name>
<feature type="non-terminal residue" evidence="1">
    <location>
        <position position="1"/>
    </location>
</feature>
<feature type="non-terminal residue" evidence="1">
    <location>
        <position position="124"/>
    </location>
</feature>
<gene>
    <name evidence="1" type="ORF">FWILDA_LOCUS18137</name>
</gene>
<protein>
    <submittedName>
        <fullName evidence="1">12407_t:CDS:1</fullName>
    </submittedName>
</protein>
<proteinExistence type="predicted"/>
<comment type="caution">
    <text evidence="1">The sequence shown here is derived from an EMBL/GenBank/DDBJ whole genome shotgun (WGS) entry which is preliminary data.</text>
</comment>
<dbReference type="Proteomes" id="UP001153678">
    <property type="component" value="Unassembled WGS sequence"/>
</dbReference>
<evidence type="ECO:0000313" key="1">
    <source>
        <dbReference type="EMBL" id="CAI2197556.1"/>
    </source>
</evidence>
<dbReference type="OrthoDB" id="2439721at2759"/>
<evidence type="ECO:0000313" key="2">
    <source>
        <dbReference type="Proteomes" id="UP001153678"/>
    </source>
</evidence>
<organism evidence="1 2">
    <name type="scientific">Funneliformis geosporum</name>
    <dbReference type="NCBI Taxonomy" id="1117311"/>
    <lineage>
        <taxon>Eukaryota</taxon>
        <taxon>Fungi</taxon>
        <taxon>Fungi incertae sedis</taxon>
        <taxon>Mucoromycota</taxon>
        <taxon>Glomeromycotina</taxon>
        <taxon>Glomeromycetes</taxon>
        <taxon>Glomerales</taxon>
        <taxon>Glomeraceae</taxon>
        <taxon>Funneliformis</taxon>
    </lineage>
</organism>
<dbReference type="EMBL" id="CAMKVN010016523">
    <property type="protein sequence ID" value="CAI2197556.1"/>
    <property type="molecule type" value="Genomic_DNA"/>
</dbReference>
<accession>A0A9W4TAA7</accession>
<keyword evidence="2" id="KW-1185">Reference proteome</keyword>
<sequence>AKGDTQGDNKRHREWKVILHKTVGDRCRSARVNQSILNDLLNLNLIDEQAKNIKVPFVQVCDTSGQILIEDLIESFYVVFPEPKFELPTRLLHIKRLKSAVNITNYIMDMYEQTNEIAETQENT</sequence>